<keyword evidence="1" id="KW-0880">Kelch repeat</keyword>
<dbReference type="AlphaFoldDB" id="A0A8H6C898"/>
<feature type="transmembrane region" description="Helical" evidence="3">
    <location>
        <begin position="496"/>
        <end position="520"/>
    </location>
</feature>
<dbReference type="Gene3D" id="2.120.10.80">
    <property type="entry name" value="Kelch-type beta propeller"/>
    <property type="match status" value="2"/>
</dbReference>
<comment type="caution">
    <text evidence="5">The sequence shown here is derived from an EMBL/GenBank/DDBJ whole genome shotgun (WGS) entry which is preliminary data.</text>
</comment>
<name>A0A8H6C898_9LECA</name>
<keyword evidence="6" id="KW-1185">Reference proteome</keyword>
<dbReference type="PANTHER" id="PTHR46228">
    <property type="entry name" value="KELCH DOMAIN-CONTAINING PROTEIN"/>
    <property type="match status" value="1"/>
</dbReference>
<dbReference type="SUPFAM" id="SSF50965">
    <property type="entry name" value="Galactose oxidase, central domain"/>
    <property type="match status" value="1"/>
</dbReference>
<keyword evidence="3" id="KW-1133">Transmembrane helix</keyword>
<feature type="chain" id="PRO_5034378382" description="Kelch repeat-containing protein" evidence="4">
    <location>
        <begin position="22"/>
        <end position="562"/>
    </location>
</feature>
<feature type="signal peptide" evidence="4">
    <location>
        <begin position="1"/>
        <end position="21"/>
    </location>
</feature>
<sequence length="562" mass="60632">MRIWSFEALVVGCIAAQGVTAQLLDPTKNYCCRFDHQSVIKNGILYIYMGSETFVDSQTYGLANGTITVGYNEYVISVNLSNSWDWKTNISETASNITADPSTGSLPPQVVRGTLYQGTQNDDSIYLYGGTTSYANTSFPGWQPPYPSTYSLWSYDPESTQWSQIDVGQSAPYRPSNGAAAEAVDQGFAFYFNGELDSGSSQGNGIITGTNVFVSGMVVINTTDQTVRNLSTIQVSADLARARGRMQYVPGVGQKGILVLIGGSSFEANLLDSTDIINLLPMTEIDVFDVASIYNTSTPDGVWYKQNATNQNATNVPSPRVDFCLVVASAQDSSSHNIYMYGGRDGANPPNYFDEIWVLSLPSFTWTSIYSGISPRFAHTCHLVGNRTMLTVGGVAAASQMQGLYSADPPTCDWEVKGVGVYDMSDLVWGSVYNATAPAYEVPDLIISTIGGSRIGGATMKMPPSNFSQNGLALIFGLNLDDNTEAPSNTAHKKTAIIAGTVCGVVGLASLVALAGYAAWRWRKAHKHPEEQVYEKDVCSDVHGGVVEQVQLQPHSTSEQPR</sequence>
<evidence type="ECO:0000256" key="4">
    <source>
        <dbReference type="SAM" id="SignalP"/>
    </source>
</evidence>
<dbReference type="InterPro" id="IPR015915">
    <property type="entry name" value="Kelch-typ_b-propeller"/>
</dbReference>
<accession>A0A8H6C898</accession>
<keyword evidence="3" id="KW-0472">Membrane</keyword>
<dbReference type="EMBL" id="JACCJB010000021">
    <property type="protein sequence ID" value="KAF6218727.1"/>
    <property type="molecule type" value="Genomic_DNA"/>
</dbReference>
<proteinExistence type="predicted"/>
<dbReference type="PANTHER" id="PTHR46228:SF2">
    <property type="entry name" value="KELCH REPEAT PROTEIN (AFU_ORTHOLOGUE AFUA_4G14350)"/>
    <property type="match status" value="1"/>
</dbReference>
<dbReference type="RefSeq" id="XP_037148162.1">
    <property type="nucleotide sequence ID" value="XM_037296180.1"/>
</dbReference>
<evidence type="ECO:0000313" key="5">
    <source>
        <dbReference type="EMBL" id="KAF6218727.1"/>
    </source>
</evidence>
<gene>
    <name evidence="5" type="ORF">HO133_005269</name>
</gene>
<evidence type="ECO:0000313" key="6">
    <source>
        <dbReference type="Proteomes" id="UP000593566"/>
    </source>
</evidence>
<evidence type="ECO:0000256" key="1">
    <source>
        <dbReference type="ARBA" id="ARBA00022441"/>
    </source>
</evidence>
<keyword evidence="4" id="KW-0732">Signal</keyword>
<dbReference type="InterPro" id="IPR011043">
    <property type="entry name" value="Gal_Oxase/kelch_b-propeller"/>
</dbReference>
<dbReference type="GeneID" id="59333675"/>
<keyword evidence="2" id="KW-0677">Repeat</keyword>
<keyword evidence="3" id="KW-0812">Transmembrane</keyword>
<protein>
    <recommendedName>
        <fullName evidence="7">Kelch repeat-containing protein</fullName>
    </recommendedName>
</protein>
<evidence type="ECO:0008006" key="7">
    <source>
        <dbReference type="Google" id="ProtNLM"/>
    </source>
</evidence>
<dbReference type="Proteomes" id="UP000593566">
    <property type="component" value="Unassembled WGS sequence"/>
</dbReference>
<reference evidence="5 6" key="1">
    <citation type="journal article" date="2020" name="Genomics">
        <title>Complete, high-quality genomes from long-read metagenomic sequencing of two wolf lichen thalli reveals enigmatic genome architecture.</title>
        <authorList>
            <person name="McKenzie S.K."/>
            <person name="Walston R.F."/>
            <person name="Allen J.L."/>
        </authorList>
    </citation>
    <scope>NUCLEOTIDE SEQUENCE [LARGE SCALE GENOMIC DNA]</scope>
    <source>
        <strain evidence="5">WasteWater1</strain>
    </source>
</reference>
<organism evidence="5 6">
    <name type="scientific">Letharia lupina</name>
    <dbReference type="NCBI Taxonomy" id="560253"/>
    <lineage>
        <taxon>Eukaryota</taxon>
        <taxon>Fungi</taxon>
        <taxon>Dikarya</taxon>
        <taxon>Ascomycota</taxon>
        <taxon>Pezizomycotina</taxon>
        <taxon>Lecanoromycetes</taxon>
        <taxon>OSLEUM clade</taxon>
        <taxon>Lecanoromycetidae</taxon>
        <taxon>Lecanorales</taxon>
        <taxon>Lecanorineae</taxon>
        <taxon>Parmeliaceae</taxon>
        <taxon>Letharia</taxon>
    </lineage>
</organism>
<evidence type="ECO:0000256" key="3">
    <source>
        <dbReference type="SAM" id="Phobius"/>
    </source>
</evidence>
<evidence type="ECO:0000256" key="2">
    <source>
        <dbReference type="ARBA" id="ARBA00022737"/>
    </source>
</evidence>